<dbReference type="SUPFAM" id="SSF50346">
    <property type="entry name" value="PRC-barrel domain"/>
    <property type="match status" value="1"/>
</dbReference>
<name>A0AAF1BBE7_DAUCS</name>
<dbReference type="EMBL" id="CP093350">
    <property type="protein sequence ID" value="WOH10882.1"/>
    <property type="molecule type" value="Genomic_DNA"/>
</dbReference>
<accession>A0AAF1BBE7</accession>
<feature type="compositionally biased region" description="Acidic residues" evidence="1">
    <location>
        <begin position="75"/>
        <end position="85"/>
    </location>
</feature>
<evidence type="ECO:0000256" key="1">
    <source>
        <dbReference type="SAM" id="MobiDB-lite"/>
    </source>
</evidence>
<protein>
    <recommendedName>
        <fullName evidence="4">PRC-barrel domain-containing protein</fullName>
    </recommendedName>
</protein>
<organism evidence="2 3">
    <name type="scientific">Daucus carota subsp. sativus</name>
    <name type="common">Carrot</name>
    <dbReference type="NCBI Taxonomy" id="79200"/>
    <lineage>
        <taxon>Eukaryota</taxon>
        <taxon>Viridiplantae</taxon>
        <taxon>Streptophyta</taxon>
        <taxon>Embryophyta</taxon>
        <taxon>Tracheophyta</taxon>
        <taxon>Spermatophyta</taxon>
        <taxon>Magnoliopsida</taxon>
        <taxon>eudicotyledons</taxon>
        <taxon>Gunneridae</taxon>
        <taxon>Pentapetalae</taxon>
        <taxon>asterids</taxon>
        <taxon>campanulids</taxon>
        <taxon>Apiales</taxon>
        <taxon>Apiaceae</taxon>
        <taxon>Apioideae</taxon>
        <taxon>Scandiceae</taxon>
        <taxon>Daucinae</taxon>
        <taxon>Daucus</taxon>
        <taxon>Daucus sect. Daucus</taxon>
    </lineage>
</organism>
<keyword evidence="3" id="KW-1185">Reference proteome</keyword>
<evidence type="ECO:0000313" key="2">
    <source>
        <dbReference type="EMBL" id="WOH10882.1"/>
    </source>
</evidence>
<feature type="region of interest" description="Disordered" evidence="1">
    <location>
        <begin position="54"/>
        <end position="98"/>
    </location>
</feature>
<dbReference type="Proteomes" id="UP000077755">
    <property type="component" value="Chromosome 8"/>
</dbReference>
<sequence>MCECIVTSRSMLLGLGLSYINYNYNNNNISLLLPRRIRIRSMYQRSSITSNPNKLYYTKASASDDIQQQEPERERDDDDDDDVEEQEQKRDAAAAASSRPNFLQFDDNVINGTKSPRTDGLNFGSKNLNSDADVPLVRPRISRKRQTMNRSSIVAKQVITIRSAITMGFVSQLWLDPSSWLVLVAELRPSLLSGHTERFLMHDICQVGDVVLVQDESVTENEINMAGLETLIGYDVVTPGRQNIGKVRGYNFNVNSGAVVSLELDSFGLSIIPSSFVSTYALFVEDVLEVVSDTVVVHEAAASRIQRLTKGFWDAQKAMKSMDEFGGFPDLENSVHLEYNPRRPRSSPAEKLQSEVGEMEDNWELPMDYL</sequence>
<gene>
    <name evidence="2" type="ORF">DCAR_0830358</name>
</gene>
<evidence type="ECO:0008006" key="4">
    <source>
        <dbReference type="Google" id="ProtNLM"/>
    </source>
</evidence>
<dbReference type="InterPro" id="IPR011033">
    <property type="entry name" value="PRC_barrel-like_sf"/>
</dbReference>
<dbReference type="KEGG" id="dcr:108199768"/>
<reference evidence="2" key="1">
    <citation type="journal article" date="2016" name="Nat. Genet.">
        <title>A high-quality carrot genome assembly provides new insights into carotenoid accumulation and asterid genome evolution.</title>
        <authorList>
            <person name="Iorizzo M."/>
            <person name="Ellison S."/>
            <person name="Senalik D."/>
            <person name="Zeng P."/>
            <person name="Satapoomin P."/>
            <person name="Huang J."/>
            <person name="Bowman M."/>
            <person name="Iovene M."/>
            <person name="Sanseverino W."/>
            <person name="Cavagnaro P."/>
            <person name="Yildiz M."/>
            <person name="Macko-Podgorni A."/>
            <person name="Moranska E."/>
            <person name="Grzebelus E."/>
            <person name="Grzebelus D."/>
            <person name="Ashrafi H."/>
            <person name="Zheng Z."/>
            <person name="Cheng S."/>
            <person name="Spooner D."/>
            <person name="Van Deynze A."/>
            <person name="Simon P."/>
        </authorList>
    </citation>
    <scope>NUCLEOTIDE SEQUENCE</scope>
    <source>
        <tissue evidence="2">Leaf</tissue>
    </source>
</reference>
<dbReference type="PANTHER" id="PTHR36740:SF1">
    <property type="entry name" value="PRC-BARREL DOMAIN-CONTAINING PROTEIN"/>
    <property type="match status" value="1"/>
</dbReference>
<dbReference type="AlphaFoldDB" id="A0AAF1BBE7"/>
<proteinExistence type="predicted"/>
<evidence type="ECO:0000313" key="3">
    <source>
        <dbReference type="Proteomes" id="UP000077755"/>
    </source>
</evidence>
<feature type="region of interest" description="Disordered" evidence="1">
    <location>
        <begin position="339"/>
        <end position="370"/>
    </location>
</feature>
<reference evidence="2" key="2">
    <citation type="submission" date="2022-03" db="EMBL/GenBank/DDBJ databases">
        <title>Draft title - Genomic analysis of global carrot germplasm unveils the trajectory of domestication and the origin of high carotenoid orange carrot.</title>
        <authorList>
            <person name="Iorizzo M."/>
            <person name="Ellison S."/>
            <person name="Senalik D."/>
            <person name="Macko-Podgorni A."/>
            <person name="Grzebelus D."/>
            <person name="Bostan H."/>
            <person name="Rolling W."/>
            <person name="Curaba J."/>
            <person name="Simon P."/>
        </authorList>
    </citation>
    <scope>NUCLEOTIDE SEQUENCE</scope>
    <source>
        <tissue evidence="2">Leaf</tissue>
    </source>
</reference>
<dbReference type="PANTHER" id="PTHR36740">
    <property type="entry name" value="PRC DOMAIN-CONTAINING PROTEIN"/>
    <property type="match status" value="1"/>
</dbReference>